<dbReference type="InterPro" id="IPR027994">
    <property type="entry name" value="WxL_dom"/>
</dbReference>
<dbReference type="EMBL" id="CP018180">
    <property type="protein sequence ID" value="AUJ33080.1"/>
    <property type="molecule type" value="Genomic_DNA"/>
</dbReference>
<keyword evidence="5" id="KW-1185">Reference proteome</keyword>
<dbReference type="RefSeq" id="WP_148127271.1">
    <property type="nucleotide sequence ID" value="NZ_CP018180.1"/>
</dbReference>
<gene>
    <name evidence="4" type="ORF">BSQ50_11310</name>
</gene>
<dbReference type="AlphaFoldDB" id="A0A3S6QYJ0"/>
<evidence type="ECO:0000259" key="3">
    <source>
        <dbReference type="Pfam" id="PF13731"/>
    </source>
</evidence>
<dbReference type="Proteomes" id="UP000324497">
    <property type="component" value="Chromosome"/>
</dbReference>
<feature type="region of interest" description="Disordered" evidence="1">
    <location>
        <begin position="27"/>
        <end position="80"/>
    </location>
</feature>
<feature type="signal peptide" evidence="2">
    <location>
        <begin position="1"/>
        <end position="27"/>
    </location>
</feature>
<organism evidence="4 5">
    <name type="scientific">Liquorilactobacillus nagelii</name>
    <dbReference type="NCBI Taxonomy" id="82688"/>
    <lineage>
        <taxon>Bacteria</taxon>
        <taxon>Bacillati</taxon>
        <taxon>Bacillota</taxon>
        <taxon>Bacilli</taxon>
        <taxon>Lactobacillales</taxon>
        <taxon>Lactobacillaceae</taxon>
        <taxon>Liquorilactobacillus</taxon>
    </lineage>
</organism>
<proteinExistence type="predicted"/>
<evidence type="ECO:0000256" key="1">
    <source>
        <dbReference type="SAM" id="MobiDB-lite"/>
    </source>
</evidence>
<protein>
    <recommendedName>
        <fullName evidence="3">WxL domain-containing protein</fullName>
    </recommendedName>
</protein>
<feature type="chain" id="PRO_5019422407" description="WxL domain-containing protein" evidence="2">
    <location>
        <begin position="28"/>
        <end position="224"/>
    </location>
</feature>
<sequence length="224" mass="22524">MNFVKSALLSAATLGALATFSIGSVSADQTSSTSTTTSATASSAESASGTTSANFNLTQGGGTNPGTNPQTDKGALSLTSVPDGLDFGSHAIGDLQTSGEMNLSKTDNSNLTVQDYRGYGTDKTWKVSAQLSQFAPQSGDTTKTIDATLNANFGQAGGATGISSQGAQTVFESTGTNATNGVGTKTAALSANGTNLTIAQTSRQYLQAANYTGTVTWTLTNTAN</sequence>
<feature type="compositionally biased region" description="Low complexity" evidence="1">
    <location>
        <begin position="27"/>
        <end position="53"/>
    </location>
</feature>
<feature type="domain" description="WxL" evidence="3">
    <location>
        <begin position="47"/>
        <end position="222"/>
    </location>
</feature>
<evidence type="ECO:0000313" key="4">
    <source>
        <dbReference type="EMBL" id="AUJ33080.1"/>
    </source>
</evidence>
<reference evidence="4 5" key="1">
    <citation type="submission" date="2016-11" db="EMBL/GenBank/DDBJ databases">
        <title>Interaction between Lactobacillus species and yeast in water kefir.</title>
        <authorList>
            <person name="Behr J."/>
            <person name="Xu D."/>
            <person name="Vogel R.F."/>
        </authorList>
    </citation>
    <scope>NUCLEOTIDE SEQUENCE [LARGE SCALE GENOMIC DNA]</scope>
    <source>
        <strain evidence="4 5">TMW 1.1827</strain>
    </source>
</reference>
<name>A0A3S6QYJ0_9LACO</name>
<dbReference type="KEGG" id="lng:BSQ50_11310"/>
<dbReference type="Pfam" id="PF13731">
    <property type="entry name" value="WxL"/>
    <property type="match status" value="1"/>
</dbReference>
<evidence type="ECO:0000256" key="2">
    <source>
        <dbReference type="SAM" id="SignalP"/>
    </source>
</evidence>
<keyword evidence="2" id="KW-0732">Signal</keyword>
<accession>A0A3S6QYJ0</accession>
<evidence type="ECO:0000313" key="5">
    <source>
        <dbReference type="Proteomes" id="UP000324497"/>
    </source>
</evidence>